<accession>A0ACB9N8I1</accession>
<organism evidence="1 2">
    <name type="scientific">Bauhinia variegata</name>
    <name type="common">Purple orchid tree</name>
    <name type="synonym">Phanera variegata</name>
    <dbReference type="NCBI Taxonomy" id="167791"/>
    <lineage>
        <taxon>Eukaryota</taxon>
        <taxon>Viridiplantae</taxon>
        <taxon>Streptophyta</taxon>
        <taxon>Embryophyta</taxon>
        <taxon>Tracheophyta</taxon>
        <taxon>Spermatophyta</taxon>
        <taxon>Magnoliopsida</taxon>
        <taxon>eudicotyledons</taxon>
        <taxon>Gunneridae</taxon>
        <taxon>Pentapetalae</taxon>
        <taxon>rosids</taxon>
        <taxon>fabids</taxon>
        <taxon>Fabales</taxon>
        <taxon>Fabaceae</taxon>
        <taxon>Cercidoideae</taxon>
        <taxon>Cercideae</taxon>
        <taxon>Bauhiniinae</taxon>
        <taxon>Bauhinia</taxon>
    </lineage>
</organism>
<comment type="caution">
    <text evidence="1">The sequence shown here is derived from an EMBL/GenBank/DDBJ whole genome shotgun (WGS) entry which is preliminary data.</text>
</comment>
<gene>
    <name evidence="1" type="ORF">L6164_017567</name>
</gene>
<dbReference type="EMBL" id="CM039432">
    <property type="protein sequence ID" value="KAI4332677.1"/>
    <property type="molecule type" value="Genomic_DNA"/>
</dbReference>
<reference evidence="1 2" key="1">
    <citation type="journal article" date="2022" name="DNA Res.">
        <title>Chromosomal-level genome assembly of the orchid tree Bauhinia variegata (Leguminosae; Cercidoideae) supports the allotetraploid origin hypothesis of Bauhinia.</title>
        <authorList>
            <person name="Zhong Y."/>
            <person name="Chen Y."/>
            <person name="Zheng D."/>
            <person name="Pang J."/>
            <person name="Liu Y."/>
            <person name="Luo S."/>
            <person name="Meng S."/>
            <person name="Qian L."/>
            <person name="Wei D."/>
            <person name="Dai S."/>
            <person name="Zhou R."/>
        </authorList>
    </citation>
    <scope>NUCLEOTIDE SEQUENCE [LARGE SCALE GENOMIC DNA]</scope>
    <source>
        <strain evidence="1">BV-YZ2020</strain>
    </source>
</reference>
<name>A0ACB9N8I1_BAUVA</name>
<evidence type="ECO:0000313" key="1">
    <source>
        <dbReference type="EMBL" id="KAI4332677.1"/>
    </source>
</evidence>
<dbReference type="Proteomes" id="UP000828941">
    <property type="component" value="Chromosome 7"/>
</dbReference>
<proteinExistence type="predicted"/>
<protein>
    <submittedName>
        <fullName evidence="1">Uncharacterized protein</fullName>
    </submittedName>
</protein>
<evidence type="ECO:0000313" key="2">
    <source>
        <dbReference type="Proteomes" id="UP000828941"/>
    </source>
</evidence>
<keyword evidence="2" id="KW-1185">Reference proteome</keyword>
<sequence length="371" mass="41858">MESNTSILSGRRQLTVQPPSPRLVRSRSGGRASTITTPEPSSGRFSSSQRFFNDQRSKSTTKSRPRGNEENINPTITTISGVPRKHQEGRNGLVTFLQHGVSPNNNVGASKRPVSAGKSRSAWALSPGRHLSSPVGSESPAGKVKTAGGSSGSGVSKVLRYFKQKKVSSVQEEEYHRLRILHNRLLQWRFVNARAQVAMPTVKQVAEITLFSVWLNIIMMRKTILEKKVEIHRLRQRIKLYHIVNPQLSLLNEWPKLERRNQESVSRVARKLTALANTMPLINNTKADVETTYQGMTTATEVMQGIVEQLVRRHHKQVERILYQVTELATTAKQEEEYLQELLKTIPMISSLLVCTATFQVYFSNILYSFK</sequence>